<dbReference type="Pfam" id="PF00483">
    <property type="entry name" value="NTP_transferase"/>
    <property type="match status" value="1"/>
</dbReference>
<proteinExistence type="predicted"/>
<dbReference type="SUPFAM" id="SSF51161">
    <property type="entry name" value="Trimeric LpxA-like enzymes"/>
    <property type="match status" value="1"/>
</dbReference>
<dbReference type="InterPro" id="IPR011004">
    <property type="entry name" value="Trimer_LpxA-like_sf"/>
</dbReference>
<accession>A0A915TYN9</accession>
<dbReference type="SUPFAM" id="SSF53448">
    <property type="entry name" value="Nucleotide-diphospho-sugar transferases"/>
    <property type="match status" value="1"/>
</dbReference>
<gene>
    <name evidence="2" type="ORF">GF1_06120</name>
</gene>
<dbReference type="EMBL" id="AP024233">
    <property type="protein sequence ID" value="BCO08236.1"/>
    <property type="molecule type" value="Genomic_DNA"/>
</dbReference>
<protein>
    <submittedName>
        <fullName evidence="2">Mannose-1-phosphate guanylyltransferase</fullName>
    </submittedName>
</protein>
<dbReference type="Gene3D" id="3.90.550.10">
    <property type="entry name" value="Spore Coat Polysaccharide Biosynthesis Protein SpsA, Chain A"/>
    <property type="match status" value="1"/>
</dbReference>
<dbReference type="AlphaFoldDB" id="A0A915TYN9"/>
<dbReference type="PANTHER" id="PTHR22572">
    <property type="entry name" value="SUGAR-1-PHOSPHATE GUANYL TRANSFERASE"/>
    <property type="match status" value="1"/>
</dbReference>
<evidence type="ECO:0000313" key="3">
    <source>
        <dbReference type="Proteomes" id="UP001063350"/>
    </source>
</evidence>
<keyword evidence="2" id="KW-0548">Nucleotidyltransferase</keyword>
<evidence type="ECO:0000313" key="2">
    <source>
        <dbReference type="EMBL" id="BCO08236.1"/>
    </source>
</evidence>
<dbReference type="Proteomes" id="UP001063350">
    <property type="component" value="Chromosome"/>
</dbReference>
<dbReference type="CDD" id="cd06422">
    <property type="entry name" value="NTP_transferase_like_1"/>
    <property type="match status" value="1"/>
</dbReference>
<keyword evidence="3" id="KW-1185">Reference proteome</keyword>
<dbReference type="RefSeq" id="WP_267928146.1">
    <property type="nucleotide sequence ID" value="NZ_AP024233.1"/>
</dbReference>
<sequence length="307" mass="34508">MQAMLLAAGFGTRLRPYTLIRPKPLFPVCTRPLIHILLDMLRRAGSDRVVVNCHHLGDQIEAALQDREDVILQPEPEILGTGGSLRRALERFDHRPVLVMNGDIFHNIDLAAVYRYHRLSGNLVTMVLHDYPRFNRVRVRGDRVIGFGEQSRALEERMLAFTGIHVLEPGVMEGIPSTGFYHIIDLYRDLADAGDGIGCLVVDDCYWRDIGTPGDYLDLHRELLWQTGSSRLAELAGEFCGRSAEGWCLGREVELEPGVRLEEWGCLGDRVRVGAGARLSGCVVWDGVRIEPGREYRGLIITPQTDR</sequence>
<dbReference type="InterPro" id="IPR005835">
    <property type="entry name" value="NTP_transferase_dom"/>
</dbReference>
<organism evidence="2 3">
    <name type="scientific">Desulfolithobacter dissulfuricans</name>
    <dbReference type="NCBI Taxonomy" id="2795293"/>
    <lineage>
        <taxon>Bacteria</taxon>
        <taxon>Pseudomonadati</taxon>
        <taxon>Thermodesulfobacteriota</taxon>
        <taxon>Desulfobulbia</taxon>
        <taxon>Desulfobulbales</taxon>
        <taxon>Desulfobulbaceae</taxon>
        <taxon>Desulfolithobacter</taxon>
    </lineage>
</organism>
<keyword evidence="2" id="KW-0808">Transferase</keyword>
<dbReference type="GO" id="GO:0016779">
    <property type="term" value="F:nucleotidyltransferase activity"/>
    <property type="evidence" value="ECO:0007669"/>
    <property type="project" value="UniProtKB-KW"/>
</dbReference>
<reference evidence="2" key="1">
    <citation type="submission" date="2020-12" db="EMBL/GenBank/DDBJ databases">
        <title>Desulfobium dissulfuricans gen. nov., sp. nov., a novel mesophilic, sulfate-reducing bacterium isolated from a deep-sea hydrothermal vent.</title>
        <authorList>
            <person name="Hashimoto Y."/>
            <person name="Tame A."/>
            <person name="Sawayama S."/>
            <person name="Miyazaki J."/>
            <person name="Takai K."/>
            <person name="Nakagawa S."/>
        </authorList>
    </citation>
    <scope>NUCLEOTIDE SEQUENCE</scope>
    <source>
        <strain evidence="2">GF1</strain>
    </source>
</reference>
<evidence type="ECO:0000259" key="1">
    <source>
        <dbReference type="Pfam" id="PF00483"/>
    </source>
</evidence>
<dbReference type="InterPro" id="IPR029044">
    <property type="entry name" value="Nucleotide-diphossugar_trans"/>
</dbReference>
<dbReference type="KEGG" id="ddu:GF1_06120"/>
<dbReference type="InterPro" id="IPR050486">
    <property type="entry name" value="Mannose-1P_guanyltransferase"/>
</dbReference>
<name>A0A915TYN9_9BACT</name>
<feature type="domain" description="Nucleotidyl transferase" evidence="1">
    <location>
        <begin position="3"/>
        <end position="223"/>
    </location>
</feature>